<evidence type="ECO:0000256" key="8">
    <source>
        <dbReference type="ARBA" id="ARBA00022946"/>
    </source>
</evidence>
<dbReference type="eggNOG" id="KOG2832">
    <property type="taxonomic scope" value="Eukaryota"/>
</dbReference>
<evidence type="ECO:0000256" key="10">
    <source>
        <dbReference type="ARBA" id="ARBA00023010"/>
    </source>
</evidence>
<dbReference type="SUPFAM" id="SSF56784">
    <property type="entry name" value="HAD-like"/>
    <property type="match status" value="1"/>
</dbReference>
<evidence type="ECO:0000256" key="9">
    <source>
        <dbReference type="ARBA" id="ARBA00022989"/>
    </source>
</evidence>
<evidence type="ECO:0000256" key="6">
    <source>
        <dbReference type="ARBA" id="ARBA00022792"/>
    </source>
</evidence>
<comment type="function">
    <text evidence="13">Essential component of the TIM23 complex, a complex that mediates the translocation of transit peptide-containing proteins across the mitochondrial inner membrane.</text>
</comment>
<evidence type="ECO:0000256" key="13">
    <source>
        <dbReference type="RuleBase" id="RU365079"/>
    </source>
</evidence>
<dbReference type="InterPro" id="IPR050365">
    <property type="entry name" value="TIM50"/>
</dbReference>
<dbReference type="OrthoDB" id="287041at2759"/>
<feature type="region of interest" description="Disordered" evidence="14">
    <location>
        <begin position="399"/>
        <end position="433"/>
    </location>
</feature>
<dbReference type="Pfam" id="PF03031">
    <property type="entry name" value="NIF"/>
    <property type="match status" value="1"/>
</dbReference>
<keyword evidence="11 13" id="KW-0496">Mitochondrion</keyword>
<dbReference type="FunFam" id="3.40.50.1000:FF:000019">
    <property type="entry name" value="Mitochondrial import inner membrane translocase subunit TIM50"/>
    <property type="match status" value="1"/>
</dbReference>
<evidence type="ECO:0000256" key="2">
    <source>
        <dbReference type="ARBA" id="ARBA00006344"/>
    </source>
</evidence>
<evidence type="ECO:0000256" key="1">
    <source>
        <dbReference type="ARBA" id="ARBA00004434"/>
    </source>
</evidence>
<keyword evidence="10 13" id="KW-0811">Translocation</keyword>
<dbReference type="AlphaFoldDB" id="R4XAS4"/>
<feature type="transmembrane region" description="Helical" evidence="13">
    <location>
        <begin position="95"/>
        <end position="116"/>
    </location>
</feature>
<dbReference type="EMBL" id="CAHR02000108">
    <property type="protein sequence ID" value="CCG82918.1"/>
    <property type="molecule type" value="Genomic_DNA"/>
</dbReference>
<keyword evidence="8 13" id="KW-0809">Transit peptide</keyword>
<feature type="compositionally biased region" description="Pro residues" evidence="14">
    <location>
        <begin position="30"/>
        <end position="39"/>
    </location>
</feature>
<evidence type="ECO:0000256" key="11">
    <source>
        <dbReference type="ARBA" id="ARBA00023128"/>
    </source>
</evidence>
<feature type="compositionally biased region" description="Pro residues" evidence="14">
    <location>
        <begin position="424"/>
        <end position="433"/>
    </location>
</feature>
<organism evidence="16 17">
    <name type="scientific">Taphrina deformans (strain PYCC 5710 / ATCC 11124 / CBS 356.35 / IMI 108563 / JCM 9778 / NBRC 8474)</name>
    <name type="common">Peach leaf curl fungus</name>
    <name type="synonym">Lalaria deformans</name>
    <dbReference type="NCBI Taxonomy" id="1097556"/>
    <lineage>
        <taxon>Eukaryota</taxon>
        <taxon>Fungi</taxon>
        <taxon>Dikarya</taxon>
        <taxon>Ascomycota</taxon>
        <taxon>Taphrinomycotina</taxon>
        <taxon>Taphrinomycetes</taxon>
        <taxon>Taphrinales</taxon>
        <taxon>Taphrinaceae</taxon>
        <taxon>Taphrina</taxon>
    </lineage>
</organism>
<reference evidence="16 17" key="1">
    <citation type="journal article" date="2013" name="MBio">
        <title>Genome sequencing of the plant pathogen Taphrina deformans, the causal agent of peach leaf curl.</title>
        <authorList>
            <person name="Cisse O.H."/>
            <person name="Almeida J.M.G.C.F."/>
            <person name="Fonseca A."/>
            <person name="Kumar A.A."/>
            <person name="Salojaervi J."/>
            <person name="Overmyer K."/>
            <person name="Hauser P.M."/>
            <person name="Pagni M."/>
        </authorList>
    </citation>
    <scope>NUCLEOTIDE SEQUENCE [LARGE SCALE GENOMIC DNA]</scope>
    <source>
        <strain evidence="17">PYCC 5710 / ATCC 11124 / CBS 356.35 / IMI 108563 / JCM 9778 / NBRC 8474</strain>
    </source>
</reference>
<dbReference type="Proteomes" id="UP000013776">
    <property type="component" value="Unassembled WGS sequence"/>
</dbReference>
<protein>
    <recommendedName>
        <fullName evidence="3 13">Mitochondrial import inner membrane translocase subunit TIM50</fullName>
    </recommendedName>
</protein>
<evidence type="ECO:0000313" key="16">
    <source>
        <dbReference type="EMBL" id="CCG82918.1"/>
    </source>
</evidence>
<dbReference type="VEuPathDB" id="FungiDB:TAPDE_003072"/>
<comment type="subcellular location">
    <subcellularLocation>
        <location evidence="1 13">Mitochondrion inner membrane</location>
        <topology evidence="1 13">Single-pass membrane protein</topology>
    </subcellularLocation>
</comment>
<evidence type="ECO:0000313" key="17">
    <source>
        <dbReference type="Proteomes" id="UP000013776"/>
    </source>
</evidence>
<dbReference type="PANTHER" id="PTHR12210">
    <property type="entry name" value="DULLARD PROTEIN PHOSPHATASE"/>
    <property type="match status" value="1"/>
</dbReference>
<keyword evidence="6" id="KW-0999">Mitochondrion inner membrane</keyword>
<evidence type="ECO:0000256" key="12">
    <source>
        <dbReference type="ARBA" id="ARBA00023136"/>
    </source>
</evidence>
<feature type="compositionally biased region" description="Polar residues" evidence="14">
    <location>
        <begin position="43"/>
        <end position="53"/>
    </location>
</feature>
<comment type="subunit">
    <text evidence="13">Component of the TIM23 complex.</text>
</comment>
<evidence type="ECO:0000256" key="14">
    <source>
        <dbReference type="SAM" id="MobiDB-lite"/>
    </source>
</evidence>
<dbReference type="CDD" id="cd07521">
    <property type="entry name" value="HAD_FCP1-like"/>
    <property type="match status" value="1"/>
</dbReference>
<keyword evidence="7 13" id="KW-0653">Protein transport</keyword>
<evidence type="ECO:0000256" key="4">
    <source>
        <dbReference type="ARBA" id="ARBA00022448"/>
    </source>
</evidence>
<dbReference type="InterPro" id="IPR036412">
    <property type="entry name" value="HAD-like_sf"/>
</dbReference>
<evidence type="ECO:0000259" key="15">
    <source>
        <dbReference type="PROSITE" id="PS50969"/>
    </source>
</evidence>
<keyword evidence="5 13" id="KW-0812">Transmembrane</keyword>
<dbReference type="PROSITE" id="PS50969">
    <property type="entry name" value="FCP1"/>
    <property type="match status" value="1"/>
</dbReference>
<feature type="region of interest" description="Disordered" evidence="14">
    <location>
        <begin position="24"/>
        <end position="57"/>
    </location>
</feature>
<dbReference type="Gene3D" id="3.40.50.1000">
    <property type="entry name" value="HAD superfamily/HAD-like"/>
    <property type="match status" value="1"/>
</dbReference>
<proteinExistence type="inferred from homology"/>
<keyword evidence="17" id="KW-1185">Reference proteome</keyword>
<comment type="caution">
    <text evidence="16">The sequence shown here is derived from an EMBL/GenBank/DDBJ whole genome shotgun (WGS) entry which is preliminary data.</text>
</comment>
<evidence type="ECO:0000256" key="7">
    <source>
        <dbReference type="ARBA" id="ARBA00022927"/>
    </source>
</evidence>
<feature type="domain" description="FCP1 homology" evidence="15">
    <location>
        <begin position="162"/>
        <end position="310"/>
    </location>
</feature>
<keyword evidence="4 13" id="KW-0813">Transport</keyword>
<evidence type="ECO:0000256" key="3">
    <source>
        <dbReference type="ARBA" id="ARBA00020799"/>
    </source>
</evidence>
<dbReference type="SMART" id="SM00577">
    <property type="entry name" value="CPDc"/>
    <property type="match status" value="1"/>
</dbReference>
<dbReference type="GO" id="GO:0005744">
    <property type="term" value="C:TIM23 mitochondrial import inner membrane translocase complex"/>
    <property type="evidence" value="ECO:0007669"/>
    <property type="project" value="UniProtKB-UniRule"/>
</dbReference>
<gene>
    <name evidence="16" type="ORF">TAPDE_003072</name>
</gene>
<name>R4XAS4_TAPDE</name>
<keyword evidence="12 13" id="KW-0472">Membrane</keyword>
<accession>R4XAS4</accession>
<comment type="similarity">
    <text evidence="2 13">Belongs to the TIM50 family.</text>
</comment>
<evidence type="ECO:0000256" key="5">
    <source>
        <dbReference type="ARBA" id="ARBA00022692"/>
    </source>
</evidence>
<dbReference type="InterPro" id="IPR023214">
    <property type="entry name" value="HAD_sf"/>
</dbReference>
<keyword evidence="9 13" id="KW-1133">Transmembrane helix</keyword>
<dbReference type="InterPro" id="IPR004274">
    <property type="entry name" value="FCP1_dom"/>
</dbReference>
<dbReference type="GO" id="GO:0015031">
    <property type="term" value="P:protein transport"/>
    <property type="evidence" value="ECO:0007669"/>
    <property type="project" value="UniProtKB-KW"/>
</dbReference>
<dbReference type="STRING" id="1097556.R4XAS4"/>
<sequence>MFRRVIPSVTRGIPRTAVRRSLPRLYATEVPPPNTPITPNPTSKPLTDSTSTPPKLEGNADLLKMLEDAEEVPSPATNNPKEGYKSTADRKRERMANIFLGLFLAGAFGGVLYLGVETEESKATGYSPGAWWQRVKERFVGQVQYYTEPAFEKLLPDPLPEPYQRKYTLVLDLDDLLITSTWTREHGWRTAKRPGLDYFLSYLSQYYEIVVFTNQYAGTALPIIQKLDPYRSSISASLFRESARYDNGKVIKDLSYMNRPMSNIILLDTNPDAVSAQPENAILLKPWKGETGPDSGANELMGYINFLEYVAAAEVVDVRPVLKGYENTHIPTEYARREQELRDKIAASRTASRGGYFGAPKKGASGKVETFMDQQRARAQQAHKEYMQYLKENGEKMLKEEKERENEMLSASKTSLAGYFLDGPPQPPAAAQK</sequence>